<evidence type="ECO:0000259" key="2">
    <source>
        <dbReference type="Pfam" id="PF26609"/>
    </source>
</evidence>
<gene>
    <name evidence="3" type="ORF">BDQ12DRAFT_681782</name>
</gene>
<organism evidence="3 4">
    <name type="scientific">Crucibulum laeve</name>
    <dbReference type="NCBI Taxonomy" id="68775"/>
    <lineage>
        <taxon>Eukaryota</taxon>
        <taxon>Fungi</taxon>
        <taxon>Dikarya</taxon>
        <taxon>Basidiomycota</taxon>
        <taxon>Agaricomycotina</taxon>
        <taxon>Agaricomycetes</taxon>
        <taxon>Agaricomycetidae</taxon>
        <taxon>Agaricales</taxon>
        <taxon>Agaricineae</taxon>
        <taxon>Nidulariaceae</taxon>
        <taxon>Crucibulum</taxon>
    </lineage>
</organism>
<feature type="domain" description="DUF8191" evidence="2">
    <location>
        <begin position="176"/>
        <end position="211"/>
    </location>
</feature>
<feature type="region of interest" description="Disordered" evidence="1">
    <location>
        <begin position="63"/>
        <end position="94"/>
    </location>
</feature>
<reference evidence="3 4" key="1">
    <citation type="journal article" date="2019" name="Nat. Ecol. Evol.">
        <title>Megaphylogeny resolves global patterns of mushroom evolution.</title>
        <authorList>
            <person name="Varga T."/>
            <person name="Krizsan K."/>
            <person name="Foldi C."/>
            <person name="Dima B."/>
            <person name="Sanchez-Garcia M."/>
            <person name="Sanchez-Ramirez S."/>
            <person name="Szollosi G.J."/>
            <person name="Szarkandi J.G."/>
            <person name="Papp V."/>
            <person name="Albert L."/>
            <person name="Andreopoulos W."/>
            <person name="Angelini C."/>
            <person name="Antonin V."/>
            <person name="Barry K.W."/>
            <person name="Bougher N.L."/>
            <person name="Buchanan P."/>
            <person name="Buyck B."/>
            <person name="Bense V."/>
            <person name="Catcheside P."/>
            <person name="Chovatia M."/>
            <person name="Cooper J."/>
            <person name="Damon W."/>
            <person name="Desjardin D."/>
            <person name="Finy P."/>
            <person name="Geml J."/>
            <person name="Haridas S."/>
            <person name="Hughes K."/>
            <person name="Justo A."/>
            <person name="Karasinski D."/>
            <person name="Kautmanova I."/>
            <person name="Kiss B."/>
            <person name="Kocsube S."/>
            <person name="Kotiranta H."/>
            <person name="LaButti K.M."/>
            <person name="Lechner B.E."/>
            <person name="Liimatainen K."/>
            <person name="Lipzen A."/>
            <person name="Lukacs Z."/>
            <person name="Mihaltcheva S."/>
            <person name="Morgado L.N."/>
            <person name="Niskanen T."/>
            <person name="Noordeloos M.E."/>
            <person name="Ohm R.A."/>
            <person name="Ortiz-Santana B."/>
            <person name="Ovrebo C."/>
            <person name="Racz N."/>
            <person name="Riley R."/>
            <person name="Savchenko A."/>
            <person name="Shiryaev A."/>
            <person name="Soop K."/>
            <person name="Spirin V."/>
            <person name="Szebenyi C."/>
            <person name="Tomsovsky M."/>
            <person name="Tulloss R.E."/>
            <person name="Uehling J."/>
            <person name="Grigoriev I.V."/>
            <person name="Vagvolgyi C."/>
            <person name="Papp T."/>
            <person name="Martin F.M."/>
            <person name="Miettinen O."/>
            <person name="Hibbett D.S."/>
            <person name="Nagy L.G."/>
        </authorList>
    </citation>
    <scope>NUCLEOTIDE SEQUENCE [LARGE SCALE GENOMIC DNA]</scope>
    <source>
        <strain evidence="3 4">CBS 166.37</strain>
    </source>
</reference>
<sequence length="230" mass="25814">MDIDPEDLNHPQYIMSRPKSCPCCRSLVRHRPAPIFMVKDVAAALLKAKPSLNPLATAVDTGEASVDLEEDPWDGIFPPSDEELESDEDTSDEFEDAVQWAFRGYPLGFGYDDNASDSDVDSEGHDHEEDDDEGRDSEEDEEDGDNADYVPARWGPPSVEVDANEYEQQGPNLLNLLRRGCSWSMIRNFRMEYTHTEGIVAHVQSIECSWGGTLTWATKIHRGHTSYSGF</sequence>
<feature type="compositionally biased region" description="Acidic residues" evidence="1">
    <location>
        <begin position="128"/>
        <end position="146"/>
    </location>
</feature>
<dbReference type="InterPro" id="IPR058504">
    <property type="entry name" value="DUF8191"/>
</dbReference>
<name>A0A5C3ME76_9AGAR</name>
<feature type="region of interest" description="Disordered" evidence="1">
    <location>
        <begin position="113"/>
        <end position="157"/>
    </location>
</feature>
<proteinExistence type="predicted"/>
<evidence type="ECO:0000313" key="4">
    <source>
        <dbReference type="Proteomes" id="UP000308652"/>
    </source>
</evidence>
<dbReference type="Pfam" id="PF26609">
    <property type="entry name" value="DUF8191"/>
    <property type="match status" value="1"/>
</dbReference>
<evidence type="ECO:0000313" key="3">
    <source>
        <dbReference type="EMBL" id="TFK39441.1"/>
    </source>
</evidence>
<accession>A0A5C3ME76</accession>
<keyword evidence="4" id="KW-1185">Reference proteome</keyword>
<dbReference type="Proteomes" id="UP000308652">
    <property type="component" value="Unassembled WGS sequence"/>
</dbReference>
<protein>
    <recommendedName>
        <fullName evidence="2">DUF8191 domain-containing protein</fullName>
    </recommendedName>
</protein>
<dbReference type="STRING" id="68775.A0A5C3ME76"/>
<feature type="compositionally biased region" description="Acidic residues" evidence="1">
    <location>
        <begin position="80"/>
        <end position="94"/>
    </location>
</feature>
<evidence type="ECO:0000256" key="1">
    <source>
        <dbReference type="SAM" id="MobiDB-lite"/>
    </source>
</evidence>
<dbReference type="OrthoDB" id="6105938at2759"/>
<dbReference type="EMBL" id="ML213599">
    <property type="protein sequence ID" value="TFK39441.1"/>
    <property type="molecule type" value="Genomic_DNA"/>
</dbReference>
<dbReference type="AlphaFoldDB" id="A0A5C3ME76"/>